<dbReference type="Pfam" id="PF11751">
    <property type="entry name" value="PorP_SprF"/>
    <property type="match status" value="1"/>
</dbReference>
<comment type="caution">
    <text evidence="1">The sequence shown here is derived from an EMBL/GenBank/DDBJ whole genome shotgun (WGS) entry which is preliminary data.</text>
</comment>
<sequence length="313" mass="34617">MKKLNHRLFLSFVVVVSLITSFDIVAQQDQLYITYPMMPLNVNPAYAGSREVVSVAALYRRRPLFSTVGAASTNQQYFNFDMPIAQDKMGIGFQAYNAEQLIGTNTGGIIGNLGLYGDFAYRFVLPNDGKLALGVQAGVTQVPAFITSTGGGIGSTNFNASLGLGVYYHNDDYYAGLSMMNLNADKTQFSQPTFLTAGYVFHFDDQVQLKTGVLVRRLSNAYNTQTDVDFNATAWFNKRFGLGLWYQNTGSEFSENAFLGSLQIQFSKIQLGYAYDFKGNPNGAVGAKEGFHQIMLRYEFDSGNGKSGVFRYF</sequence>
<dbReference type="RefSeq" id="WP_184132519.1">
    <property type="nucleotide sequence ID" value="NZ_JACHKT010000008.1"/>
</dbReference>
<evidence type="ECO:0000313" key="2">
    <source>
        <dbReference type="Proteomes" id="UP000524404"/>
    </source>
</evidence>
<organism evidence="1 2">
    <name type="scientific">Arcicella rosea</name>
    <dbReference type="NCBI Taxonomy" id="502909"/>
    <lineage>
        <taxon>Bacteria</taxon>
        <taxon>Pseudomonadati</taxon>
        <taxon>Bacteroidota</taxon>
        <taxon>Cytophagia</taxon>
        <taxon>Cytophagales</taxon>
        <taxon>Flectobacillaceae</taxon>
        <taxon>Arcicella</taxon>
    </lineage>
</organism>
<protein>
    <submittedName>
        <fullName evidence="1">Type IX secretion system PorP/SprF family membrane protein</fullName>
    </submittedName>
</protein>
<dbReference type="NCBIfam" id="TIGR03519">
    <property type="entry name" value="T9SS_PorP_fam"/>
    <property type="match status" value="1"/>
</dbReference>
<keyword evidence="2" id="KW-1185">Reference proteome</keyword>
<evidence type="ECO:0000313" key="1">
    <source>
        <dbReference type="EMBL" id="MBB6002799.1"/>
    </source>
</evidence>
<proteinExistence type="predicted"/>
<dbReference type="AlphaFoldDB" id="A0A841EN11"/>
<dbReference type="InterPro" id="IPR019861">
    <property type="entry name" value="PorP/SprF_Bacteroidetes"/>
</dbReference>
<reference evidence="1 2" key="1">
    <citation type="submission" date="2020-08" db="EMBL/GenBank/DDBJ databases">
        <title>Functional genomics of gut bacteria from endangered species of beetles.</title>
        <authorList>
            <person name="Carlos-Shanley C."/>
        </authorList>
    </citation>
    <scope>NUCLEOTIDE SEQUENCE [LARGE SCALE GENOMIC DNA]</scope>
    <source>
        <strain evidence="1 2">S00070</strain>
    </source>
</reference>
<name>A0A841EN11_9BACT</name>
<gene>
    <name evidence="1" type="ORF">HNP25_001451</name>
</gene>
<accession>A0A841EN11</accession>
<dbReference type="EMBL" id="JACHKT010000008">
    <property type="protein sequence ID" value="MBB6002799.1"/>
    <property type="molecule type" value="Genomic_DNA"/>
</dbReference>
<dbReference type="Proteomes" id="UP000524404">
    <property type="component" value="Unassembled WGS sequence"/>
</dbReference>